<evidence type="ECO:0000313" key="3">
    <source>
        <dbReference type="Proteomes" id="UP001150924"/>
    </source>
</evidence>
<feature type="region of interest" description="Disordered" evidence="1">
    <location>
        <begin position="101"/>
        <end position="144"/>
    </location>
</feature>
<dbReference type="RefSeq" id="WP_267767684.1">
    <property type="nucleotide sequence ID" value="NZ_JAPNKE010000002.1"/>
</dbReference>
<dbReference type="Proteomes" id="UP001150924">
    <property type="component" value="Unassembled WGS sequence"/>
</dbReference>
<keyword evidence="3" id="KW-1185">Reference proteome</keyword>
<evidence type="ECO:0000313" key="2">
    <source>
        <dbReference type="EMBL" id="MCY1005829.1"/>
    </source>
</evidence>
<dbReference type="AlphaFoldDB" id="A0A9X3EME2"/>
<organism evidence="2 3">
    <name type="scientific">Nannocystis pusilla</name>
    <dbReference type="NCBI Taxonomy" id="889268"/>
    <lineage>
        <taxon>Bacteria</taxon>
        <taxon>Pseudomonadati</taxon>
        <taxon>Myxococcota</taxon>
        <taxon>Polyangia</taxon>
        <taxon>Nannocystales</taxon>
        <taxon>Nannocystaceae</taxon>
        <taxon>Nannocystis</taxon>
    </lineage>
</organism>
<evidence type="ECO:0000256" key="1">
    <source>
        <dbReference type="SAM" id="MobiDB-lite"/>
    </source>
</evidence>
<protein>
    <submittedName>
        <fullName evidence="2">Uncharacterized protein</fullName>
    </submittedName>
</protein>
<reference evidence="2" key="1">
    <citation type="submission" date="2022-11" db="EMBL/GenBank/DDBJ databases">
        <title>Minimal conservation of predation-associated metabolite biosynthetic gene clusters underscores biosynthetic potential of Myxococcota including descriptions for ten novel species: Archangium lansinium sp. nov., Myxococcus landrumus sp. nov., Nannocystis bai.</title>
        <authorList>
            <person name="Ahearne A."/>
            <person name="Stevens C."/>
            <person name="Phillips K."/>
        </authorList>
    </citation>
    <scope>NUCLEOTIDE SEQUENCE</scope>
    <source>
        <strain evidence="2">Na p29</strain>
    </source>
</reference>
<dbReference type="EMBL" id="JAPNKE010000002">
    <property type="protein sequence ID" value="MCY1005829.1"/>
    <property type="molecule type" value="Genomic_DNA"/>
</dbReference>
<feature type="compositionally biased region" description="Pro residues" evidence="1">
    <location>
        <begin position="123"/>
        <end position="140"/>
    </location>
</feature>
<proteinExistence type="predicted"/>
<accession>A0A9X3EME2</accession>
<gene>
    <name evidence="2" type="ORF">OV079_09670</name>
</gene>
<name>A0A9X3EME2_9BACT</name>
<sequence>MLLALAILAVLAAAPIEVGTDLVDAGKLETGLRARIGAELDDWQVRVTPTGLAGQVQVSIARRDGQSFGQTVQLAGKTVEDRTRELAAGIALLIEVYPQQQPPPAAAGTTTAPPTDSPDGQEPRPPPPASPEQPAPPPRPALRGWLGLGPRIELGSGLPYDAGVDLMGGLWLVREHVQPILSLGFSGGAHRGISVLHGRFGAGAAFGAPLGPRDRLWLGAHVLGHAMYIHAAEKATDATWLSSTEIGGLLQYRGRRLFLGLRTGVDLTLPTVSIRGTRGVVRREVPRWCFGLMVGVVFG</sequence>
<comment type="caution">
    <text evidence="2">The sequence shown here is derived from an EMBL/GenBank/DDBJ whole genome shotgun (WGS) entry which is preliminary data.</text>
</comment>